<gene>
    <name evidence="2" type="ORF">BBAD15_g8142</name>
</gene>
<dbReference type="Pfam" id="PF13450">
    <property type="entry name" value="NAD_binding_8"/>
    <property type="match status" value="1"/>
</dbReference>
<dbReference type="Gene3D" id="1.10.405.20">
    <property type="match status" value="1"/>
</dbReference>
<dbReference type="AlphaFoldDB" id="A0A0A2VFA6"/>
<evidence type="ECO:0000313" key="3">
    <source>
        <dbReference type="Proteomes" id="UP000030106"/>
    </source>
</evidence>
<dbReference type="Gene3D" id="3.50.50.60">
    <property type="entry name" value="FAD/NAD(P)-binding domain"/>
    <property type="match status" value="1"/>
</dbReference>
<dbReference type="InterPro" id="IPR050464">
    <property type="entry name" value="Zeta_carotene_desat/Oxidored"/>
</dbReference>
<dbReference type="Gene3D" id="3.30.70.1990">
    <property type="match status" value="1"/>
</dbReference>
<proteinExistence type="predicted"/>
<comment type="caution">
    <text evidence="2">The sequence shown here is derived from an EMBL/GenBank/DDBJ whole genome shotgun (WGS) entry which is preliminary data.</text>
</comment>
<accession>A0A0A2VFA6</accession>
<sequence length="484" mass="53304">MHSINVSLVSTLVSALAATVNAENDASQFDAKHFNSADIIQRDVAIIGGGAAGTYSAISLKDKGKSVIVIEKKDRLGGHTETYIDPATGTPMDLGVMIWHNISVVNDYFGRFGIPLAKAGAFFTSSEFFDFRTGKEIKRSWNPTDAQVLAAFAAYSEQRDKYPKLINGTFLPSPVPEDLYLPFGDFVKKYKVEAAVTNMFNYNPGVGNILKNPTVEQYRYWGYNMVHSRLTGFLTTARHNSSELYSKAEAELTASSSLLLNSQVSAALRGEGKTGVLLVVSTPSGKKLVVAKKLLVAIPPKLDFMGPLDLDHRERNLFGKFISTGYYVGIVKNAGFYSNASITNAIQDAEYNLPQLPAAYSFAPAPLPGHQMVTYATPQGHKSLPMSDDKVKADIISTIKRLQRQNPGKFKPQGEPEFVDFRCHAPYVLQVSARDIKDEFYKKLYALQGLRNTYWTGAAWKAQDSSLLWKFSEEIVLPPLIAGL</sequence>
<dbReference type="InterPro" id="IPR036188">
    <property type="entry name" value="FAD/NAD-bd_sf"/>
</dbReference>
<keyword evidence="1" id="KW-0732">Signal</keyword>
<evidence type="ECO:0008006" key="4">
    <source>
        <dbReference type="Google" id="ProtNLM"/>
    </source>
</evidence>
<dbReference type="Proteomes" id="UP000030106">
    <property type="component" value="Unassembled WGS sequence"/>
</dbReference>
<dbReference type="PANTHER" id="PTHR42923:SF26">
    <property type="entry name" value="FMN REDUCTASE LOT6, PUTATIVE (AFU_ORTHOLOGUE AFUA_7G06600)-RELATED"/>
    <property type="match status" value="1"/>
</dbReference>
<dbReference type="GO" id="GO:0016491">
    <property type="term" value="F:oxidoreductase activity"/>
    <property type="evidence" value="ECO:0007669"/>
    <property type="project" value="TreeGrafter"/>
</dbReference>
<dbReference type="HOGENOM" id="CLU_028280_0_0_1"/>
<dbReference type="SUPFAM" id="SSF51905">
    <property type="entry name" value="FAD/NAD(P)-binding domain"/>
    <property type="match status" value="1"/>
</dbReference>
<dbReference type="STRING" id="1245745.A0A0A2VFA6"/>
<evidence type="ECO:0000313" key="2">
    <source>
        <dbReference type="EMBL" id="KGQ06556.1"/>
    </source>
</evidence>
<dbReference type="OrthoDB" id="68575at2759"/>
<reference evidence="2 3" key="1">
    <citation type="submission" date="2012-10" db="EMBL/GenBank/DDBJ databases">
        <title>Genome sequencing and analysis of entomopathogenic fungi Beauveria bassiana D1-5.</title>
        <authorList>
            <person name="Li Q."/>
            <person name="Wang L."/>
            <person name="Zhang Z."/>
            <person name="Wang Q."/>
            <person name="Ren J."/>
            <person name="Wang M."/>
            <person name="Xu W."/>
            <person name="Wang J."/>
            <person name="Lu Y."/>
            <person name="Du Q."/>
            <person name="Sun Z."/>
        </authorList>
    </citation>
    <scope>NUCLEOTIDE SEQUENCE [LARGE SCALE GENOMIC DNA]</scope>
    <source>
        <strain evidence="2 3">D1-5</strain>
    </source>
</reference>
<feature type="chain" id="PRO_5002006389" description="Beta-cyclopiazonate dehydrogenase" evidence="1">
    <location>
        <begin position="23"/>
        <end position="484"/>
    </location>
</feature>
<name>A0A0A2VFA6_BEABA</name>
<protein>
    <recommendedName>
        <fullName evidence="4">Beta-cyclopiazonate dehydrogenase</fullName>
    </recommendedName>
</protein>
<evidence type="ECO:0000256" key="1">
    <source>
        <dbReference type="SAM" id="SignalP"/>
    </source>
</evidence>
<dbReference type="EMBL" id="ANFO01000801">
    <property type="protein sequence ID" value="KGQ06556.1"/>
    <property type="molecule type" value="Genomic_DNA"/>
</dbReference>
<feature type="signal peptide" evidence="1">
    <location>
        <begin position="1"/>
        <end position="22"/>
    </location>
</feature>
<organism evidence="2 3">
    <name type="scientific">Beauveria bassiana D1-5</name>
    <dbReference type="NCBI Taxonomy" id="1245745"/>
    <lineage>
        <taxon>Eukaryota</taxon>
        <taxon>Fungi</taxon>
        <taxon>Dikarya</taxon>
        <taxon>Ascomycota</taxon>
        <taxon>Pezizomycotina</taxon>
        <taxon>Sordariomycetes</taxon>
        <taxon>Hypocreomycetidae</taxon>
        <taxon>Hypocreales</taxon>
        <taxon>Cordycipitaceae</taxon>
        <taxon>Beauveria</taxon>
    </lineage>
</organism>
<dbReference type="eggNOG" id="ENOG502R1TU">
    <property type="taxonomic scope" value="Eukaryota"/>
</dbReference>
<dbReference type="PANTHER" id="PTHR42923">
    <property type="entry name" value="PROTOPORPHYRINOGEN OXIDASE"/>
    <property type="match status" value="1"/>
</dbReference>